<keyword evidence="3 7" id="KW-0547">Nucleotide-binding</keyword>
<dbReference type="PRINTS" id="PR00987">
    <property type="entry name" value="TRNASYNTHGLU"/>
</dbReference>
<dbReference type="InterPro" id="IPR020058">
    <property type="entry name" value="Glu/Gln-tRNA-synth_Ib_cat-dom"/>
</dbReference>
<dbReference type="GO" id="GO:0004818">
    <property type="term" value="F:glutamate-tRNA ligase activity"/>
    <property type="evidence" value="ECO:0007669"/>
    <property type="project" value="TreeGrafter"/>
</dbReference>
<keyword evidence="1 7" id="KW-0436">Ligase</keyword>
<dbReference type="RefSeq" id="WP_349432754.1">
    <property type="nucleotide sequence ID" value="NZ_CP157743.1"/>
</dbReference>
<evidence type="ECO:0000256" key="1">
    <source>
        <dbReference type="ARBA" id="ARBA00022598"/>
    </source>
</evidence>
<feature type="binding site" evidence="7">
    <location>
        <position position="123"/>
    </location>
    <ligand>
        <name>Zn(2+)</name>
        <dbReference type="ChEBI" id="CHEBI:29105"/>
    </ligand>
</feature>
<dbReference type="EC" id="6.1.1.-" evidence="7"/>
<evidence type="ECO:0000313" key="11">
    <source>
        <dbReference type="Proteomes" id="UP001225378"/>
    </source>
</evidence>
<keyword evidence="4 7" id="KW-0862">Zinc</keyword>
<dbReference type="InterPro" id="IPR022380">
    <property type="entry name" value="Glu-Q_tRNA(Asp)_Synthase"/>
</dbReference>
<evidence type="ECO:0000256" key="4">
    <source>
        <dbReference type="ARBA" id="ARBA00022833"/>
    </source>
</evidence>
<dbReference type="PANTHER" id="PTHR43311">
    <property type="entry name" value="GLUTAMATE--TRNA LIGASE"/>
    <property type="match status" value="1"/>
</dbReference>
<keyword evidence="5 7" id="KW-0067">ATP-binding</keyword>
<reference evidence="10 11" key="1">
    <citation type="journal article" date="2024" name="Microbiology">
        <title>Methylomarinum rosea sp. nov., a novel halophilic methanotrophic bacterium from the hypersaline Lake Elton.</title>
        <authorList>
            <person name="Suleimanov R.Z."/>
            <person name="Oshkin I.Y."/>
            <person name="Danilova O.V."/>
            <person name="Suzina N.E."/>
            <person name="Dedysh S.N."/>
        </authorList>
    </citation>
    <scope>NUCLEOTIDE SEQUENCE [LARGE SCALE GENOMIC DNA]</scope>
    <source>
        <strain evidence="10 11">Ch1-1</strain>
    </source>
</reference>
<dbReference type="InterPro" id="IPR049940">
    <property type="entry name" value="GluQ/Sye"/>
</dbReference>
<proteinExistence type="inferred from homology"/>
<evidence type="ECO:0000256" key="6">
    <source>
        <dbReference type="ARBA" id="ARBA00023146"/>
    </source>
</evidence>
<dbReference type="GO" id="GO:0005524">
    <property type="term" value="F:ATP binding"/>
    <property type="evidence" value="ECO:0007669"/>
    <property type="project" value="UniProtKB-KW"/>
</dbReference>
<dbReference type="HAMAP" id="MF_01428">
    <property type="entry name" value="Glu_Q_tRNA_synth"/>
    <property type="match status" value="1"/>
</dbReference>
<dbReference type="GO" id="GO:0008270">
    <property type="term" value="F:zinc ion binding"/>
    <property type="evidence" value="ECO:0007669"/>
    <property type="project" value="UniProtKB-UniRule"/>
</dbReference>
<organism evidence="10 11">
    <name type="scientific">Methylomarinum roseum</name>
    <dbReference type="NCBI Taxonomy" id="3067653"/>
    <lineage>
        <taxon>Bacteria</taxon>
        <taxon>Pseudomonadati</taxon>
        <taxon>Pseudomonadota</taxon>
        <taxon>Gammaproteobacteria</taxon>
        <taxon>Methylococcales</taxon>
        <taxon>Methylococcaceae</taxon>
        <taxon>Methylomarinum</taxon>
    </lineage>
</organism>
<name>A0AAU7P060_9GAMM</name>
<gene>
    <name evidence="10" type="primary">gluQRS</name>
    <name evidence="7" type="synonym">gluQ</name>
    <name evidence="10" type="ORF">Q9L42_012010</name>
</gene>
<dbReference type="InterPro" id="IPR000924">
    <property type="entry name" value="Glu/Gln-tRNA-synth"/>
</dbReference>
<feature type="binding site" evidence="7">
    <location>
        <begin position="13"/>
        <end position="17"/>
    </location>
    <ligand>
        <name>L-glutamate</name>
        <dbReference type="ChEBI" id="CHEBI:29985"/>
    </ligand>
</feature>
<keyword evidence="6 7" id="KW-0030">Aminoacyl-tRNA synthetase</keyword>
<sequence length="299" mass="34174">MLSGSGSKRYIGRFAPSPTGPLHLGSLYTALASYLDARSHRGLWLLRIDDLDTPRNVPGAAEQIINELQIFGLHWDGPIDYQSEKLADYHHAIDRLLEEQRLYRCSCSRKSLAEATHNQHPIYPGFCRVTPPDANQPAALRIKTDDLMLFFQDRLQGFIQQNLSRELGDFIVQRKDRIVAYQLAVVIDDHQQNITDVVRGYDLLDSTPRQIFIQRLLGYQRLSYMHVPIIVDEQGHKLSKQTHAQAVDTQRPAHTLFLLLKLLKQKPPASLGKANVTEILDWAIAHWQPENLKKVRAIH</sequence>
<comment type="similarity">
    <text evidence="7">Belongs to the class-I aminoacyl-tRNA synthetase family. GluQ subfamily.</text>
</comment>
<feature type="binding site" evidence="7">
    <location>
        <position position="49"/>
    </location>
    <ligand>
        <name>L-glutamate</name>
        <dbReference type="ChEBI" id="CHEBI:29985"/>
    </ligand>
</feature>
<protein>
    <recommendedName>
        <fullName evidence="7">Glutamyl-Q tRNA(Asp) synthetase</fullName>
        <shortName evidence="7">Glu-Q-RSs</shortName>
        <ecNumber evidence="7">6.1.1.-</ecNumber>
    </recommendedName>
</protein>
<keyword evidence="2 7" id="KW-0479">Metal-binding</keyword>
<dbReference type="AlphaFoldDB" id="A0AAU7P060"/>
<evidence type="ECO:0000259" key="9">
    <source>
        <dbReference type="Pfam" id="PF00749"/>
    </source>
</evidence>
<dbReference type="KEGG" id="mech:Q9L42_012010"/>
<dbReference type="Proteomes" id="UP001225378">
    <property type="component" value="Chromosome"/>
</dbReference>
<feature type="binding site" evidence="7">
    <location>
        <position position="240"/>
    </location>
    <ligand>
        <name>ATP</name>
        <dbReference type="ChEBI" id="CHEBI:30616"/>
    </ligand>
</feature>
<dbReference type="GO" id="GO:0006400">
    <property type="term" value="P:tRNA modification"/>
    <property type="evidence" value="ECO:0007669"/>
    <property type="project" value="InterPro"/>
</dbReference>
<evidence type="ECO:0000256" key="5">
    <source>
        <dbReference type="ARBA" id="ARBA00022840"/>
    </source>
</evidence>
<evidence type="ECO:0000313" key="10">
    <source>
        <dbReference type="EMBL" id="XBS22575.1"/>
    </source>
</evidence>
<evidence type="ECO:0000256" key="3">
    <source>
        <dbReference type="ARBA" id="ARBA00022741"/>
    </source>
</evidence>
<dbReference type="NCBIfam" id="TIGR03838">
    <property type="entry name" value="queuosine_YadB"/>
    <property type="match status" value="1"/>
</dbReference>
<keyword evidence="8" id="KW-0648">Protein biosynthesis</keyword>
<dbReference type="NCBIfam" id="NF004314">
    <property type="entry name" value="PRK05710.1-3"/>
    <property type="match status" value="1"/>
</dbReference>
<comment type="function">
    <text evidence="7">Catalyzes the tRNA-independent activation of glutamate in presence of ATP and the subsequent transfer of glutamate onto a tRNA(Asp). Glutamate is transferred on the 2-amino-5-(4,5-dihydroxy-2-cyclopenten-1-yl) moiety of the queuosine in the wobble position of the QUC anticodon.</text>
</comment>
<feature type="short sequence motif" description="'HIGH' region" evidence="7">
    <location>
        <begin position="16"/>
        <end position="26"/>
    </location>
</feature>
<feature type="binding site" evidence="7">
    <location>
        <position position="199"/>
    </location>
    <ligand>
        <name>L-glutamate</name>
        <dbReference type="ChEBI" id="CHEBI:29985"/>
    </ligand>
</feature>
<dbReference type="Gene3D" id="3.40.50.620">
    <property type="entry name" value="HUPs"/>
    <property type="match status" value="1"/>
</dbReference>
<dbReference type="FunFam" id="3.40.50.620:FF:000093">
    <property type="entry name" value="Glutamyl-Q tRNA(Asp) synthetase"/>
    <property type="match status" value="1"/>
</dbReference>
<feature type="domain" description="Glutamyl/glutaminyl-tRNA synthetase class Ib catalytic" evidence="9">
    <location>
        <begin position="13"/>
        <end position="250"/>
    </location>
</feature>
<keyword evidence="11" id="KW-1185">Reference proteome</keyword>
<feature type="short sequence motif" description="'KMSKS' region" evidence="7">
    <location>
        <begin position="237"/>
        <end position="241"/>
    </location>
</feature>
<evidence type="ECO:0000256" key="2">
    <source>
        <dbReference type="ARBA" id="ARBA00022723"/>
    </source>
</evidence>
<dbReference type="GO" id="GO:0005829">
    <property type="term" value="C:cytosol"/>
    <property type="evidence" value="ECO:0007669"/>
    <property type="project" value="TreeGrafter"/>
</dbReference>
<dbReference type="Pfam" id="PF00749">
    <property type="entry name" value="tRNA-synt_1c"/>
    <property type="match status" value="1"/>
</dbReference>
<feature type="binding site" evidence="7">
    <location>
        <position position="107"/>
    </location>
    <ligand>
        <name>Zn(2+)</name>
        <dbReference type="ChEBI" id="CHEBI:29105"/>
    </ligand>
</feature>
<dbReference type="InterPro" id="IPR014729">
    <property type="entry name" value="Rossmann-like_a/b/a_fold"/>
</dbReference>
<feature type="binding site" evidence="7">
    <location>
        <position position="127"/>
    </location>
    <ligand>
        <name>Zn(2+)</name>
        <dbReference type="ChEBI" id="CHEBI:29105"/>
    </ligand>
</feature>
<accession>A0AAU7P060</accession>
<dbReference type="PANTHER" id="PTHR43311:SF1">
    <property type="entry name" value="GLUTAMYL-Q TRNA(ASP) SYNTHETASE"/>
    <property type="match status" value="1"/>
</dbReference>
<evidence type="ECO:0000256" key="8">
    <source>
        <dbReference type="RuleBase" id="RU363037"/>
    </source>
</evidence>
<feature type="binding site" evidence="7">
    <location>
        <position position="105"/>
    </location>
    <ligand>
        <name>Zn(2+)</name>
        <dbReference type="ChEBI" id="CHEBI:29105"/>
    </ligand>
</feature>
<dbReference type="EMBL" id="CP157743">
    <property type="protein sequence ID" value="XBS22575.1"/>
    <property type="molecule type" value="Genomic_DNA"/>
</dbReference>
<feature type="binding site" evidence="7">
    <location>
        <position position="181"/>
    </location>
    <ligand>
        <name>L-glutamate</name>
        <dbReference type="ChEBI" id="CHEBI:29985"/>
    </ligand>
</feature>
<dbReference type="GO" id="GO:0006424">
    <property type="term" value="P:glutamyl-tRNA aminoacylation"/>
    <property type="evidence" value="ECO:0007669"/>
    <property type="project" value="InterPro"/>
</dbReference>
<evidence type="ECO:0000256" key="7">
    <source>
        <dbReference type="HAMAP-Rule" id="MF_01428"/>
    </source>
</evidence>
<dbReference type="SUPFAM" id="SSF52374">
    <property type="entry name" value="Nucleotidylyl transferase"/>
    <property type="match status" value="1"/>
</dbReference>
<comment type="cofactor">
    <cofactor evidence="7">
        <name>Zn(2+)</name>
        <dbReference type="ChEBI" id="CHEBI:29105"/>
    </cofactor>
    <text evidence="7">Binds 1 zinc ion per subunit.</text>
</comment>